<keyword evidence="7" id="KW-1185">Reference proteome</keyword>
<protein>
    <submittedName>
        <fullName evidence="6">Universal stress protein E</fullName>
    </submittedName>
</protein>
<accession>A0ABQ1HVH5</accession>
<dbReference type="EMBL" id="BMDY01000001">
    <property type="protein sequence ID" value="GGA91651.1"/>
    <property type="molecule type" value="Genomic_DNA"/>
</dbReference>
<comment type="function">
    <text evidence="4">Required for resistance to DNA-damaging agents.</text>
</comment>
<comment type="subcellular location">
    <subcellularLocation>
        <location evidence="1">Cytoplasm</location>
    </subcellularLocation>
</comment>
<organism evidence="6 7">
    <name type="scientific">Agarivorans gilvus</name>
    <dbReference type="NCBI Taxonomy" id="680279"/>
    <lineage>
        <taxon>Bacteria</taxon>
        <taxon>Pseudomonadati</taxon>
        <taxon>Pseudomonadota</taxon>
        <taxon>Gammaproteobacteria</taxon>
        <taxon>Alteromonadales</taxon>
        <taxon>Alteromonadaceae</taxon>
        <taxon>Agarivorans</taxon>
    </lineage>
</organism>
<dbReference type="CDD" id="cd23660">
    <property type="entry name" value="USP-E_repeat2"/>
    <property type="match status" value="1"/>
</dbReference>
<feature type="domain" description="UspA" evidence="5">
    <location>
        <begin position="172"/>
        <end position="299"/>
    </location>
</feature>
<sequence length="310" mass="35007">MIKYRNILVVIDPLHDTQAALSRAVFLAQKEDKAKIKALLTIYDFSYEMTSMLSGEEREAMRSGVIEERNVWLNEIIATYQSSGIEIETKVVWNNRLYESVIQEVLDFGHDLVVKATHPHPTLQSIIFTPNDWHILRKCPTPVMMVKEHDWPTKGKIIAAIHAGAEDEDHHKLNQKIAQETKDLSKLLDAEVHIVTAYPSAPVNIAIELPDFDPLKYNKNVMEFHKKALDKFVDEQFEQAVTKHLEEGLPDDVIPEVASQINAEIVILGTSGRSGFSAALIGNTAEHVIDQLDCDLLALKPHNFVSPFEK</sequence>
<evidence type="ECO:0000256" key="4">
    <source>
        <dbReference type="ARBA" id="ARBA00037131"/>
    </source>
</evidence>
<dbReference type="SUPFAM" id="SSF52402">
    <property type="entry name" value="Adenine nucleotide alpha hydrolases-like"/>
    <property type="match status" value="2"/>
</dbReference>
<dbReference type="RefSeq" id="WP_055731653.1">
    <property type="nucleotide sequence ID" value="NZ_BMDY01000001.1"/>
</dbReference>
<dbReference type="PANTHER" id="PTHR47892:SF1">
    <property type="entry name" value="UNIVERSAL STRESS PROTEIN E"/>
    <property type="match status" value="1"/>
</dbReference>
<evidence type="ECO:0000313" key="7">
    <source>
        <dbReference type="Proteomes" id="UP000651977"/>
    </source>
</evidence>
<comment type="caution">
    <text evidence="6">The sequence shown here is derived from an EMBL/GenBank/DDBJ whole genome shotgun (WGS) entry which is preliminary data.</text>
</comment>
<comment type="similarity">
    <text evidence="2">Belongs to the universal stress protein A family.</text>
</comment>
<evidence type="ECO:0000313" key="6">
    <source>
        <dbReference type="EMBL" id="GGA91651.1"/>
    </source>
</evidence>
<reference evidence="7" key="1">
    <citation type="journal article" date="2019" name="Int. J. Syst. Evol. Microbiol.">
        <title>The Global Catalogue of Microorganisms (GCM) 10K type strain sequencing project: providing services to taxonomists for standard genome sequencing and annotation.</title>
        <authorList>
            <consortium name="The Broad Institute Genomics Platform"/>
            <consortium name="The Broad Institute Genome Sequencing Center for Infectious Disease"/>
            <person name="Wu L."/>
            <person name="Ma J."/>
        </authorList>
    </citation>
    <scope>NUCLEOTIDE SEQUENCE [LARGE SCALE GENOMIC DNA]</scope>
    <source>
        <strain evidence="7">CGMCC 1.10131</strain>
    </source>
</reference>
<evidence type="ECO:0000259" key="5">
    <source>
        <dbReference type="Pfam" id="PF00582"/>
    </source>
</evidence>
<dbReference type="PANTHER" id="PTHR47892">
    <property type="entry name" value="UNIVERSAL STRESS PROTEIN E"/>
    <property type="match status" value="1"/>
</dbReference>
<evidence type="ECO:0000256" key="1">
    <source>
        <dbReference type="ARBA" id="ARBA00004496"/>
    </source>
</evidence>
<dbReference type="NCBIfam" id="NF008380">
    <property type="entry name" value="PRK11175.1"/>
    <property type="match status" value="1"/>
</dbReference>
<dbReference type="InterPro" id="IPR006016">
    <property type="entry name" value="UspA"/>
</dbReference>
<dbReference type="Pfam" id="PF00582">
    <property type="entry name" value="Usp"/>
    <property type="match status" value="2"/>
</dbReference>
<keyword evidence="3" id="KW-0963">Cytoplasm</keyword>
<gene>
    <name evidence="6" type="primary">uspE</name>
    <name evidence="6" type="ORF">GCM10007414_00330</name>
</gene>
<name>A0ABQ1HVH5_9ALTE</name>
<feature type="domain" description="UspA" evidence="5">
    <location>
        <begin position="4"/>
        <end position="147"/>
    </location>
</feature>
<evidence type="ECO:0000256" key="3">
    <source>
        <dbReference type="ARBA" id="ARBA00022490"/>
    </source>
</evidence>
<dbReference type="Proteomes" id="UP000651977">
    <property type="component" value="Unassembled WGS sequence"/>
</dbReference>
<dbReference type="Gene3D" id="3.40.50.12370">
    <property type="match status" value="1"/>
</dbReference>
<evidence type="ECO:0000256" key="2">
    <source>
        <dbReference type="ARBA" id="ARBA00008791"/>
    </source>
</evidence>
<proteinExistence type="inferred from homology"/>